<feature type="transmembrane region" description="Helical" evidence="1">
    <location>
        <begin position="974"/>
        <end position="990"/>
    </location>
</feature>
<keyword evidence="1" id="KW-0472">Membrane</keyword>
<reference evidence="2" key="1">
    <citation type="submission" date="2020-10" db="EMBL/GenBank/DDBJ databases">
        <authorList>
            <person name="Gilroy R."/>
        </authorList>
    </citation>
    <scope>NUCLEOTIDE SEQUENCE</scope>
    <source>
        <strain evidence="2">B3-2255</strain>
    </source>
</reference>
<dbReference type="SUPFAM" id="SSF82714">
    <property type="entry name" value="Multidrug efflux transporter AcrB TolC docking domain, DN and DC subdomains"/>
    <property type="match status" value="2"/>
</dbReference>
<feature type="transmembrane region" description="Helical" evidence="1">
    <location>
        <begin position="896"/>
        <end position="918"/>
    </location>
</feature>
<accession>A0A9D9J153</accession>
<proteinExistence type="predicted"/>
<feature type="transmembrane region" description="Helical" evidence="1">
    <location>
        <begin position="342"/>
        <end position="361"/>
    </location>
</feature>
<sequence>MAEHNRGKGIVENIMRSPGIVILLVTVLCVFGVYGLINMNKQEFPEFSVRLGVVAGVYPGANAEQVEEQLTEPLEDFLFSYEEVDKRNTFSVTKNGITYIYVVLDETVENDGQAWSKIRHGLKDFKATLPPGVLAISVNDDFGNTTSLLITLSSADKNYRELGTYMGLLEDRLREVPAIGNIKRYGDCHEEIAIRLDKEKITSYGIDAKTVFATLFPQGLLSIGGSLELDGSDVPLEVTVPFTTEKEIGEQVVAFTTSGNVVRLKDIAVIERRYDNPSSYITHDGVKSLVLSVEMRSGNNIVQFGKEVNAIIDEFGNGLPDSVEMFRITDLPQVVKISVFEFLRDLMISILIVIAVMLMMFPLRSAIVAAVEIPIVTFITLAVMYVLGMELNTVTLAALIVTLGMLVDDSIVMVDAFVDNLRRGMSRWDAAVESTRSLFMPLFVATFSISAIFVPFIFTIDGYLGEFVGYFPPMIALSLFISLIMAMLLVPLMEYKMLGSKSLSGDLNLVERIQERFFAFVNRTYEFVLSKCMKYPYAAITAAVGSVALAVVIFLLSPIQLMPKAERDSFAVEIYLPEGRTLDETARVAQEFEDYLKTDRRVLSVTAFIGSGSPRFMAAYSPNLPASNYAQFIVNTRSNNDAKALIAKFKDSSFDLYPEATVRVKQLDYQASTCPIELRLCGNDRAVLEKYADTLKAFMHGMDDELVWVHSDYGQSLYTIRIDMKPEEAAKLGISRASLSSALAVLFGEIPLTTVWEDDYSVNVVLETGFGGSPSYNDLYNAMVPAAVPGVWVPLRQVADLTPDWTPAVITHYNGVPTVTVSSELREGASQPVAMKKIQKYVEEDFRKTLPEGVEIRYGGLTAINQDNGPGIILGLIASLAILFFFLMFNFKKISIALLSLASTTLCLFGAFLGLRIFGLDVSLTAVVGIVSLFGINIRNTIILFELAEELRLQKGYTAREAAFEAGKRRMRPIFLTSLTTAVGVLPMIISRSTLWMPMGVVICFGTIFAIGFVVTILPVAYWKCFNKAKSGKEETVA</sequence>
<feature type="transmembrane region" description="Helical" evidence="1">
    <location>
        <begin position="470"/>
        <end position="492"/>
    </location>
</feature>
<dbReference type="InterPro" id="IPR027463">
    <property type="entry name" value="AcrB_DN_DC_subdom"/>
</dbReference>
<dbReference type="EMBL" id="JADILY010000161">
    <property type="protein sequence ID" value="MBO8482412.1"/>
    <property type="molecule type" value="Genomic_DNA"/>
</dbReference>
<dbReference type="PANTHER" id="PTHR32063">
    <property type="match status" value="1"/>
</dbReference>
<keyword evidence="1" id="KW-1133">Transmembrane helix</keyword>
<feature type="transmembrane region" description="Helical" evidence="1">
    <location>
        <begin position="438"/>
        <end position="458"/>
    </location>
</feature>
<dbReference type="Gene3D" id="1.20.1640.10">
    <property type="entry name" value="Multidrug efflux transporter AcrB transmembrane domain"/>
    <property type="match status" value="2"/>
</dbReference>
<dbReference type="Proteomes" id="UP000823772">
    <property type="component" value="Unassembled WGS sequence"/>
</dbReference>
<feature type="transmembrane region" description="Helical" evidence="1">
    <location>
        <begin position="924"/>
        <end position="945"/>
    </location>
</feature>
<dbReference type="Gene3D" id="3.30.70.1320">
    <property type="entry name" value="Multidrug efflux transporter AcrB pore domain like"/>
    <property type="match status" value="1"/>
</dbReference>
<reference evidence="2" key="2">
    <citation type="journal article" date="2021" name="PeerJ">
        <title>Extensive microbial diversity within the chicken gut microbiome revealed by metagenomics and culture.</title>
        <authorList>
            <person name="Gilroy R."/>
            <person name="Ravi A."/>
            <person name="Getino M."/>
            <person name="Pursley I."/>
            <person name="Horton D.L."/>
            <person name="Alikhan N.F."/>
            <person name="Baker D."/>
            <person name="Gharbi K."/>
            <person name="Hall N."/>
            <person name="Watson M."/>
            <person name="Adriaenssens E.M."/>
            <person name="Foster-Nyarko E."/>
            <person name="Jarju S."/>
            <person name="Secka A."/>
            <person name="Antonio M."/>
            <person name="Oren A."/>
            <person name="Chaudhuri R.R."/>
            <person name="La Ragione R."/>
            <person name="Hildebrand F."/>
            <person name="Pallen M.J."/>
        </authorList>
    </citation>
    <scope>NUCLEOTIDE SEQUENCE</scope>
    <source>
        <strain evidence="2">B3-2255</strain>
    </source>
</reference>
<dbReference type="InterPro" id="IPR001036">
    <property type="entry name" value="Acrflvin-R"/>
</dbReference>
<gene>
    <name evidence="2" type="ORF">IAC87_07725</name>
</gene>
<feature type="transmembrane region" description="Helical" evidence="1">
    <location>
        <begin position="20"/>
        <end position="37"/>
    </location>
</feature>
<dbReference type="Pfam" id="PF00873">
    <property type="entry name" value="ACR_tran"/>
    <property type="match status" value="1"/>
</dbReference>
<feature type="transmembrane region" description="Helical" evidence="1">
    <location>
        <begin position="394"/>
        <end position="418"/>
    </location>
</feature>
<feature type="transmembrane region" description="Helical" evidence="1">
    <location>
        <begin position="996"/>
        <end position="1023"/>
    </location>
</feature>
<dbReference type="PANTHER" id="PTHR32063:SF18">
    <property type="entry name" value="CATION EFFLUX SYSTEM PROTEIN"/>
    <property type="match status" value="1"/>
</dbReference>
<name>A0A9D9J153_9BACT</name>
<dbReference type="AlphaFoldDB" id="A0A9D9J153"/>
<evidence type="ECO:0000256" key="1">
    <source>
        <dbReference type="SAM" id="Phobius"/>
    </source>
</evidence>
<keyword evidence="1" id="KW-0812">Transmembrane</keyword>
<dbReference type="Gene3D" id="3.30.70.1430">
    <property type="entry name" value="Multidrug efflux transporter AcrB pore domain"/>
    <property type="match status" value="2"/>
</dbReference>
<evidence type="ECO:0000313" key="2">
    <source>
        <dbReference type="EMBL" id="MBO8482412.1"/>
    </source>
</evidence>
<organism evidence="2 3">
    <name type="scientific">Candidatus Merdivivens faecigallinarum</name>
    <dbReference type="NCBI Taxonomy" id="2840871"/>
    <lineage>
        <taxon>Bacteria</taxon>
        <taxon>Pseudomonadati</taxon>
        <taxon>Bacteroidota</taxon>
        <taxon>Bacteroidia</taxon>
        <taxon>Bacteroidales</taxon>
        <taxon>Muribaculaceae</taxon>
        <taxon>Muribaculaceae incertae sedis</taxon>
        <taxon>Candidatus Merdivivens</taxon>
    </lineage>
</organism>
<dbReference type="SUPFAM" id="SSF82693">
    <property type="entry name" value="Multidrug efflux transporter AcrB pore domain, PN1, PN2, PC1 and PC2 subdomains"/>
    <property type="match status" value="3"/>
</dbReference>
<feature type="transmembrane region" description="Helical" evidence="1">
    <location>
        <begin position="535"/>
        <end position="556"/>
    </location>
</feature>
<dbReference type="SUPFAM" id="SSF82866">
    <property type="entry name" value="Multidrug efflux transporter AcrB transmembrane domain"/>
    <property type="match status" value="2"/>
</dbReference>
<comment type="caution">
    <text evidence="2">The sequence shown here is derived from an EMBL/GenBank/DDBJ whole genome shotgun (WGS) entry which is preliminary data.</text>
</comment>
<feature type="transmembrane region" description="Helical" evidence="1">
    <location>
        <begin position="368"/>
        <end position="388"/>
    </location>
</feature>
<protein>
    <submittedName>
        <fullName evidence="2">Efflux RND transporter permease subunit</fullName>
    </submittedName>
</protein>
<dbReference type="GO" id="GO:0005886">
    <property type="term" value="C:plasma membrane"/>
    <property type="evidence" value="ECO:0007669"/>
    <property type="project" value="TreeGrafter"/>
</dbReference>
<dbReference type="Gene3D" id="3.30.2090.10">
    <property type="entry name" value="Multidrug efflux transporter AcrB TolC docking domain, DN and DC subdomains"/>
    <property type="match status" value="2"/>
</dbReference>
<feature type="transmembrane region" description="Helical" evidence="1">
    <location>
        <begin position="871"/>
        <end position="889"/>
    </location>
</feature>
<dbReference type="Gene3D" id="3.30.70.1440">
    <property type="entry name" value="Multidrug efflux transporter AcrB pore domain"/>
    <property type="match status" value="1"/>
</dbReference>
<evidence type="ECO:0000313" key="3">
    <source>
        <dbReference type="Proteomes" id="UP000823772"/>
    </source>
</evidence>
<dbReference type="GO" id="GO:0042910">
    <property type="term" value="F:xenobiotic transmembrane transporter activity"/>
    <property type="evidence" value="ECO:0007669"/>
    <property type="project" value="TreeGrafter"/>
</dbReference>
<dbReference type="PRINTS" id="PR00702">
    <property type="entry name" value="ACRIFLAVINRP"/>
</dbReference>